<feature type="region of interest" description="Disordered" evidence="1">
    <location>
        <begin position="55"/>
        <end position="79"/>
    </location>
</feature>
<evidence type="ECO:0000313" key="2">
    <source>
        <dbReference type="Ensembl" id="ENSACOP00000009125.1"/>
    </source>
</evidence>
<organism evidence="2 3">
    <name type="scientific">Amazona collaria</name>
    <name type="common">yellow-billed parrot</name>
    <dbReference type="NCBI Taxonomy" id="241587"/>
    <lineage>
        <taxon>Eukaryota</taxon>
        <taxon>Metazoa</taxon>
        <taxon>Chordata</taxon>
        <taxon>Craniata</taxon>
        <taxon>Vertebrata</taxon>
        <taxon>Euteleostomi</taxon>
        <taxon>Archelosauria</taxon>
        <taxon>Archosauria</taxon>
        <taxon>Dinosauria</taxon>
        <taxon>Saurischia</taxon>
        <taxon>Theropoda</taxon>
        <taxon>Coelurosauria</taxon>
        <taxon>Aves</taxon>
        <taxon>Neognathae</taxon>
        <taxon>Neoaves</taxon>
        <taxon>Telluraves</taxon>
        <taxon>Australaves</taxon>
        <taxon>Psittaciformes</taxon>
        <taxon>Psittacidae</taxon>
        <taxon>Amazona</taxon>
    </lineage>
</organism>
<dbReference type="Ensembl" id="ENSACOT00000009440.1">
    <property type="protein sequence ID" value="ENSACOP00000009125.1"/>
    <property type="gene ID" value="ENSACOG00000006392.1"/>
</dbReference>
<evidence type="ECO:0008006" key="4">
    <source>
        <dbReference type="Google" id="ProtNLM"/>
    </source>
</evidence>
<feature type="compositionally biased region" description="Basic residues" evidence="1">
    <location>
        <begin position="68"/>
        <end position="79"/>
    </location>
</feature>
<dbReference type="Proteomes" id="UP000694522">
    <property type="component" value="Unplaced"/>
</dbReference>
<dbReference type="Gene3D" id="1.10.238.10">
    <property type="entry name" value="EF-hand"/>
    <property type="match status" value="1"/>
</dbReference>
<keyword evidence="3" id="KW-1185">Reference proteome</keyword>
<accession>A0A8B9FF36</accession>
<dbReference type="AlphaFoldDB" id="A0A8B9FF36"/>
<protein>
    <recommendedName>
        <fullName evidence="4">S100/CaBP-9k-type calcium binding subdomain domain-containing protein</fullName>
    </recommendedName>
</protein>
<evidence type="ECO:0000256" key="1">
    <source>
        <dbReference type="SAM" id="MobiDB-lite"/>
    </source>
</evidence>
<evidence type="ECO:0000313" key="3">
    <source>
        <dbReference type="Proteomes" id="UP000694522"/>
    </source>
</evidence>
<sequence length="79" mass="9165">MSKLIKAITDMMESYQGNAKKGKKSEPFSRSEFKKLIQQEFAPVKRSPTSKYRYITNLPDSDTEPINKKKRGSTKRCVY</sequence>
<reference evidence="2" key="1">
    <citation type="submission" date="2025-08" db="UniProtKB">
        <authorList>
            <consortium name="Ensembl"/>
        </authorList>
    </citation>
    <scope>IDENTIFICATION</scope>
</reference>
<proteinExistence type="predicted"/>
<reference evidence="2" key="2">
    <citation type="submission" date="2025-09" db="UniProtKB">
        <authorList>
            <consortium name="Ensembl"/>
        </authorList>
    </citation>
    <scope>IDENTIFICATION</scope>
</reference>
<name>A0A8B9FF36_9PSIT</name>